<accession>A0A401GUH0</accession>
<dbReference type="Proteomes" id="UP000287166">
    <property type="component" value="Unassembled WGS sequence"/>
</dbReference>
<dbReference type="EMBL" id="BFAD01000008">
    <property type="protein sequence ID" value="GBE85846.1"/>
    <property type="molecule type" value="Genomic_DNA"/>
</dbReference>
<sequence length="83" mass="8969">MLQTFLRANSFPASSRCLVEMLYYFISNNCKMVDVPLADGGPDAVDALDSQRILGNSIMFCYGSTDCITGAAQPKAGAARELR</sequence>
<evidence type="ECO:0000313" key="1">
    <source>
        <dbReference type="EMBL" id="GBE85846.1"/>
    </source>
</evidence>
<gene>
    <name evidence="1" type="ORF">SCP_0803680</name>
</gene>
<dbReference type="AlphaFoldDB" id="A0A401GUH0"/>
<protein>
    <submittedName>
        <fullName evidence="1">Uncharacterized protein</fullName>
    </submittedName>
</protein>
<reference evidence="1 2" key="1">
    <citation type="journal article" date="2018" name="Sci. Rep.">
        <title>Genome sequence of the cauliflower mushroom Sparassis crispa (Hanabiratake) and its association with beneficial usage.</title>
        <authorList>
            <person name="Kiyama R."/>
            <person name="Furutani Y."/>
            <person name="Kawaguchi K."/>
            <person name="Nakanishi T."/>
        </authorList>
    </citation>
    <scope>NUCLEOTIDE SEQUENCE [LARGE SCALE GENOMIC DNA]</scope>
</reference>
<organism evidence="1 2">
    <name type="scientific">Sparassis crispa</name>
    <dbReference type="NCBI Taxonomy" id="139825"/>
    <lineage>
        <taxon>Eukaryota</taxon>
        <taxon>Fungi</taxon>
        <taxon>Dikarya</taxon>
        <taxon>Basidiomycota</taxon>
        <taxon>Agaricomycotina</taxon>
        <taxon>Agaricomycetes</taxon>
        <taxon>Polyporales</taxon>
        <taxon>Sparassidaceae</taxon>
        <taxon>Sparassis</taxon>
    </lineage>
</organism>
<name>A0A401GUH0_9APHY</name>
<dbReference type="GeneID" id="38782763"/>
<proteinExistence type="predicted"/>
<comment type="caution">
    <text evidence="1">The sequence shown here is derived from an EMBL/GenBank/DDBJ whole genome shotgun (WGS) entry which is preliminary data.</text>
</comment>
<dbReference type="InParanoid" id="A0A401GUH0"/>
<evidence type="ECO:0000313" key="2">
    <source>
        <dbReference type="Proteomes" id="UP000287166"/>
    </source>
</evidence>
<dbReference type="RefSeq" id="XP_027616759.1">
    <property type="nucleotide sequence ID" value="XM_027760958.1"/>
</dbReference>
<keyword evidence="2" id="KW-1185">Reference proteome</keyword>